<name>A0A9X1T4D9_9HYPH</name>
<reference evidence="1" key="1">
    <citation type="submission" date="2022-01" db="EMBL/GenBank/DDBJ databases">
        <title>Jiella avicenniae sp. nov., a novel endophytic bacterium isolated from bark of Avicennia marina.</title>
        <authorList>
            <person name="Tuo L."/>
        </authorList>
    </citation>
    <scope>NUCLEOTIDE SEQUENCE</scope>
    <source>
        <strain evidence="1">CBK1P-4</strain>
    </source>
</reference>
<gene>
    <name evidence="1" type="ORF">LZD57_10665</name>
</gene>
<keyword evidence="2" id="KW-1185">Reference proteome</keyword>
<dbReference type="EMBL" id="JAJUWU010000009">
    <property type="protein sequence ID" value="MCE7028451.1"/>
    <property type="molecule type" value="Genomic_DNA"/>
</dbReference>
<proteinExistence type="predicted"/>
<dbReference type="AlphaFoldDB" id="A0A9X1T4D9"/>
<evidence type="ECO:0000313" key="2">
    <source>
        <dbReference type="Proteomes" id="UP001139035"/>
    </source>
</evidence>
<sequence>MTSYRLNAECLECGRRFTRLPFQAREFCSAQCRQGWNNRRLQRGAELYDLYMAHRFERADAKALGVFQAINRLASDFRAEDRERRAGRRSWRKPRAVIAERPYLKAIATQVRAGR</sequence>
<dbReference type="RefSeq" id="WP_233719609.1">
    <property type="nucleotide sequence ID" value="NZ_JAJUWU010000009.1"/>
</dbReference>
<accession>A0A9X1T4D9</accession>
<evidence type="ECO:0000313" key="1">
    <source>
        <dbReference type="EMBL" id="MCE7028451.1"/>
    </source>
</evidence>
<comment type="caution">
    <text evidence="1">The sequence shown here is derived from an EMBL/GenBank/DDBJ whole genome shotgun (WGS) entry which is preliminary data.</text>
</comment>
<organism evidence="1 2">
    <name type="scientific">Jiella avicenniae</name>
    <dbReference type="NCBI Taxonomy" id="2907202"/>
    <lineage>
        <taxon>Bacteria</taxon>
        <taxon>Pseudomonadati</taxon>
        <taxon>Pseudomonadota</taxon>
        <taxon>Alphaproteobacteria</taxon>
        <taxon>Hyphomicrobiales</taxon>
        <taxon>Aurantimonadaceae</taxon>
        <taxon>Jiella</taxon>
    </lineage>
</organism>
<protein>
    <submittedName>
        <fullName evidence="1">Transcriptional regulator</fullName>
    </submittedName>
</protein>
<dbReference type="Proteomes" id="UP001139035">
    <property type="component" value="Unassembled WGS sequence"/>
</dbReference>